<reference evidence="3" key="1">
    <citation type="submission" date="2021-01" db="EMBL/GenBank/DDBJ databases">
        <authorList>
            <person name="Corre E."/>
            <person name="Pelletier E."/>
            <person name="Niang G."/>
            <person name="Scheremetjew M."/>
            <person name="Finn R."/>
            <person name="Kale V."/>
            <person name="Holt S."/>
            <person name="Cochrane G."/>
            <person name="Meng A."/>
            <person name="Brown T."/>
            <person name="Cohen L."/>
        </authorList>
    </citation>
    <scope>NUCLEOTIDE SEQUENCE</scope>
    <source>
        <strain evidence="3">CCMP219</strain>
    </source>
</reference>
<feature type="signal peptide" evidence="2">
    <location>
        <begin position="1"/>
        <end position="17"/>
    </location>
</feature>
<keyword evidence="1" id="KW-0812">Transmembrane</keyword>
<dbReference type="EMBL" id="HBEC01021733">
    <property type="protein sequence ID" value="CAD8289979.1"/>
    <property type="molecule type" value="Transcribed_RNA"/>
</dbReference>
<dbReference type="AlphaFoldDB" id="A0A7R9YVP9"/>
<feature type="transmembrane region" description="Helical" evidence="1">
    <location>
        <begin position="274"/>
        <end position="297"/>
    </location>
</feature>
<keyword evidence="1" id="KW-1133">Transmembrane helix</keyword>
<organism evidence="3">
    <name type="scientific">Chlamydomonas euryale</name>
    <dbReference type="NCBI Taxonomy" id="1486919"/>
    <lineage>
        <taxon>Eukaryota</taxon>
        <taxon>Viridiplantae</taxon>
        <taxon>Chlorophyta</taxon>
        <taxon>core chlorophytes</taxon>
        <taxon>Chlorophyceae</taxon>
        <taxon>CS clade</taxon>
        <taxon>Chlamydomonadales</taxon>
        <taxon>Chlamydomonadaceae</taxon>
        <taxon>Chlamydomonas</taxon>
    </lineage>
</organism>
<evidence type="ECO:0000313" key="3">
    <source>
        <dbReference type="EMBL" id="CAD8289979.1"/>
    </source>
</evidence>
<gene>
    <name evidence="3" type="ORF">CEUR00632_LOCUS10018</name>
</gene>
<evidence type="ECO:0000256" key="1">
    <source>
        <dbReference type="SAM" id="Phobius"/>
    </source>
</evidence>
<protein>
    <submittedName>
        <fullName evidence="3">Uncharacterized protein</fullName>
    </submittedName>
</protein>
<feature type="chain" id="PRO_5030799638" evidence="2">
    <location>
        <begin position="18"/>
        <end position="320"/>
    </location>
</feature>
<evidence type="ECO:0000256" key="2">
    <source>
        <dbReference type="SAM" id="SignalP"/>
    </source>
</evidence>
<keyword evidence="2" id="KW-0732">Signal</keyword>
<name>A0A7R9YVP9_9CHLO</name>
<keyword evidence="1" id="KW-0472">Membrane</keyword>
<sequence>MLLAKCFLASMSLSSLSLNSPACLLCALSYSKMLASCAMSTGSGRRMWKAGLWMALTASGWTFTSLQSSSARVVDTEATWQKIWRSEITPMYILSRFSISDHLYMAIFPDSSYQLHIHTMPSTGQVTAAHLKTKMGMHHMVNPVDAQVLLTVRWRGIVPIRETADGGDAHLTDDKKAMLRRLQNVSGGHENAWKASPLNQIPKVKLMYMLDEELRLSSNNQLEEGQMHTLIDQLVADAAWWGWWIGLPHSMTKDVSSFMGSLGALVPFLSAVPAIGPVVAAAAAAALGGMALAIVSVDQGKGVWVKFLWPAPIVPIFSAA</sequence>
<accession>A0A7R9YVP9</accession>
<proteinExistence type="predicted"/>